<dbReference type="EMBL" id="CP157744">
    <property type="protein sequence ID" value="XBS22759.1"/>
    <property type="molecule type" value="Genomic_DNA"/>
</dbReference>
<dbReference type="SUPFAM" id="SSF57783">
    <property type="entry name" value="Zinc beta-ribbon"/>
    <property type="match status" value="1"/>
</dbReference>
<keyword evidence="2 12" id="KW-0639">Primosome</keyword>
<evidence type="ECO:0000256" key="2">
    <source>
        <dbReference type="ARBA" id="ARBA00022515"/>
    </source>
</evidence>
<evidence type="ECO:0000256" key="4">
    <source>
        <dbReference type="ARBA" id="ARBA00022695"/>
    </source>
</evidence>
<dbReference type="SMART" id="SM00493">
    <property type="entry name" value="TOPRIM"/>
    <property type="match status" value="1"/>
</dbReference>
<dbReference type="InterPro" id="IPR016136">
    <property type="entry name" value="DNA_helicase_N/primase_C"/>
</dbReference>
<evidence type="ECO:0000256" key="12">
    <source>
        <dbReference type="HAMAP-Rule" id="MF_00974"/>
    </source>
</evidence>
<dbReference type="GO" id="GO:0005737">
    <property type="term" value="C:cytoplasm"/>
    <property type="evidence" value="ECO:0007669"/>
    <property type="project" value="TreeGrafter"/>
</dbReference>
<dbReference type="InterPro" id="IPR019475">
    <property type="entry name" value="DNA_primase_DnaB-bd"/>
</dbReference>
<keyword evidence="5 12" id="KW-0235">DNA replication</keyword>
<dbReference type="InterPro" id="IPR030846">
    <property type="entry name" value="DnaG_bac"/>
</dbReference>
<comment type="subunit">
    <text evidence="12">Monomer. Interacts with DnaB.</text>
</comment>
<dbReference type="Proteomes" id="UP001225378">
    <property type="component" value="Plasmid unnamed2"/>
</dbReference>
<keyword evidence="9" id="KW-0460">Magnesium</keyword>
<protein>
    <recommendedName>
        <fullName evidence="12 13">DNA primase</fullName>
        <ecNumber evidence="12">2.7.7.101</ecNumber>
    </recommendedName>
</protein>
<dbReference type="AlphaFoldDB" id="A0AAU7P0I4"/>
<dbReference type="GO" id="GO:1990077">
    <property type="term" value="C:primosome complex"/>
    <property type="evidence" value="ECO:0007669"/>
    <property type="project" value="UniProtKB-KW"/>
</dbReference>
<dbReference type="GO" id="GO:0008270">
    <property type="term" value="F:zinc ion binding"/>
    <property type="evidence" value="ECO:0007669"/>
    <property type="project" value="UniProtKB-UniRule"/>
</dbReference>
<dbReference type="PIRSF" id="PIRSF002811">
    <property type="entry name" value="DnaG"/>
    <property type="match status" value="1"/>
</dbReference>
<dbReference type="Gene3D" id="1.10.860.10">
    <property type="entry name" value="DNAb Helicase, Chain A"/>
    <property type="match status" value="1"/>
</dbReference>
<dbReference type="HAMAP" id="MF_00974">
    <property type="entry name" value="DNA_primase_DnaG"/>
    <property type="match status" value="1"/>
</dbReference>
<keyword evidence="11 12" id="KW-0804">Transcription</keyword>
<dbReference type="InterPro" id="IPR034151">
    <property type="entry name" value="TOPRIM_DnaG_bac"/>
</dbReference>
<dbReference type="GO" id="GO:0003677">
    <property type="term" value="F:DNA binding"/>
    <property type="evidence" value="ECO:0007669"/>
    <property type="project" value="UniProtKB-KW"/>
</dbReference>
<dbReference type="PANTHER" id="PTHR30313">
    <property type="entry name" value="DNA PRIMASE"/>
    <property type="match status" value="1"/>
</dbReference>
<dbReference type="Pfam" id="PF13662">
    <property type="entry name" value="Toprim_4"/>
    <property type="match status" value="1"/>
</dbReference>
<comment type="domain">
    <text evidence="12">Contains an N-terminal zinc-binding domain, a central core domain that contains the primase activity, and a C-terminal DnaB-binding domain.</text>
</comment>
<keyword evidence="10 12" id="KW-0238">DNA-binding</keyword>
<evidence type="ECO:0000256" key="10">
    <source>
        <dbReference type="ARBA" id="ARBA00023125"/>
    </source>
</evidence>
<geneLocation type="plasmid" evidence="16 17">
    <name>unnamed2</name>
</geneLocation>
<gene>
    <name evidence="12 16" type="primary">dnaG</name>
    <name evidence="16" type="ORF">Q9L42_020850</name>
</gene>
<accession>A0AAU7P0I4</accession>
<keyword evidence="1 12" id="KW-0240">DNA-directed RNA polymerase</keyword>
<keyword evidence="3 12" id="KW-0808">Transferase</keyword>
<feature type="domain" description="Toprim" evidence="15">
    <location>
        <begin position="258"/>
        <end position="340"/>
    </location>
</feature>
<evidence type="ECO:0000313" key="17">
    <source>
        <dbReference type="Proteomes" id="UP001225378"/>
    </source>
</evidence>
<comment type="similarity">
    <text evidence="12 13">Belongs to the DnaG primase family.</text>
</comment>
<dbReference type="RefSeq" id="WP_349432829.1">
    <property type="nucleotide sequence ID" value="NZ_CP157744.1"/>
</dbReference>
<evidence type="ECO:0000256" key="3">
    <source>
        <dbReference type="ARBA" id="ARBA00022679"/>
    </source>
</evidence>
<dbReference type="PROSITE" id="PS50880">
    <property type="entry name" value="TOPRIM"/>
    <property type="match status" value="1"/>
</dbReference>
<dbReference type="InterPro" id="IPR006295">
    <property type="entry name" value="DNA_primase_DnaG"/>
</dbReference>
<dbReference type="CDD" id="cd03364">
    <property type="entry name" value="TOPRIM_DnaG_primases"/>
    <property type="match status" value="1"/>
</dbReference>
<keyword evidence="16" id="KW-0614">Plasmid</keyword>
<keyword evidence="7 12" id="KW-0863">Zinc-finger</keyword>
<comment type="catalytic activity">
    <reaction evidence="12">
        <text>ssDNA + n NTP = ssDNA/pppN(pN)n-1 hybrid + (n-1) diphosphate.</text>
        <dbReference type="EC" id="2.7.7.101"/>
    </reaction>
</comment>
<dbReference type="InterPro" id="IPR037068">
    <property type="entry name" value="DNA_primase_core_N_sf"/>
</dbReference>
<reference evidence="16 17" key="1">
    <citation type="journal article" date="2024" name="Microbiology">
        <title>Methylomarinum rosea sp. nov., a novel halophilic methanotrophic bacterium from the hypersaline Lake Elton.</title>
        <authorList>
            <person name="Suleimanov R.Z."/>
            <person name="Oshkin I.Y."/>
            <person name="Danilova O.V."/>
            <person name="Suzina N.E."/>
            <person name="Dedysh S.N."/>
        </authorList>
    </citation>
    <scope>NUCLEOTIDE SEQUENCE [LARGE SCALE GENOMIC DNA]</scope>
    <source>
        <strain evidence="16 17">Ch1-1</strain>
        <plasmid evidence="17">unnamed2</plasmid>
    </source>
</reference>
<dbReference type="InterPro" id="IPR036977">
    <property type="entry name" value="DNA_primase_Znf_CHC2"/>
</dbReference>
<proteinExistence type="inferred from homology"/>
<evidence type="ECO:0000256" key="5">
    <source>
        <dbReference type="ARBA" id="ARBA00022705"/>
    </source>
</evidence>
<dbReference type="Gene3D" id="3.40.1360.10">
    <property type="match status" value="1"/>
</dbReference>
<dbReference type="GO" id="GO:0003899">
    <property type="term" value="F:DNA-directed RNA polymerase activity"/>
    <property type="evidence" value="ECO:0007669"/>
    <property type="project" value="UniProtKB-UniRule"/>
</dbReference>
<keyword evidence="6 12" id="KW-0479">Metal-binding</keyword>
<dbReference type="Pfam" id="PF10410">
    <property type="entry name" value="DnaB_bind"/>
    <property type="match status" value="1"/>
</dbReference>
<dbReference type="Pfam" id="PF01807">
    <property type="entry name" value="Zn_ribbon_DnaG"/>
    <property type="match status" value="1"/>
</dbReference>
<name>A0AAU7P0I4_9GAMM</name>
<evidence type="ECO:0000256" key="1">
    <source>
        <dbReference type="ARBA" id="ARBA00022478"/>
    </source>
</evidence>
<dbReference type="InterPro" id="IPR013264">
    <property type="entry name" value="DNAG_N"/>
</dbReference>
<dbReference type="SUPFAM" id="SSF56731">
    <property type="entry name" value="DNA primase core"/>
    <property type="match status" value="1"/>
</dbReference>
<evidence type="ECO:0000256" key="7">
    <source>
        <dbReference type="ARBA" id="ARBA00022771"/>
    </source>
</evidence>
<sequence>MQYHIPKDFISSLLIKTDLVDLINDHVPLKKAGREYVAKCPFHEEKTPSFSVSKQKQVYHCFGCGASSNAIGFVMEYHGLRFVEAIHYLADRHGLDVPKTNNRTDTEGRDKLYQRNNHLLQIQLESAKLFESQLWRDQIAINYLKSRGVATAVAKEFMLGYAPQAWNFLKKHFAEQDLLDVGLTLRKDEEMQSRPYDRFRNRIMFPIRNIRGQVIGFGGRVLDDSKPKYINSPDTETFQKGKNLYGLYEMLQHENKPARAIVVEGYTDVIALAQHGIHYGAATLGTAVTPDHLKLLFRYTNEIIFCFDGDRAGRKAARKALEITLPVIRDGRHVRFMFLAADEDPESMIRKEGGERFLNDIDKAISLSAFLIQELTKGKNLEVLEEKAKLAKEAEILLGTIPQSVFKRLLEQQISKLTGVLPQETAATSQRVSKVETESTSRPQEQWPKALGYLFALIISQPNMAKLSSISIPEELKDIEGMDVLVGLLNYIDRHDIRSQGALLEYFRGHPLKSYFSGLIHESLDHDDIESFRLDISETFQTLKAQQIKRTIENLLAKKILSDSEKVQLKKYITDASTL</sequence>
<dbReference type="SUPFAM" id="SSF117023">
    <property type="entry name" value="DNA primase DnaG, C-terminal domain"/>
    <property type="match status" value="1"/>
</dbReference>
<dbReference type="Pfam" id="PF08278">
    <property type="entry name" value="DnaG_DnaB_bind"/>
    <property type="match status" value="1"/>
</dbReference>
<dbReference type="GO" id="GO:0006269">
    <property type="term" value="P:DNA replication, synthesis of primer"/>
    <property type="evidence" value="ECO:0007669"/>
    <property type="project" value="UniProtKB-UniRule"/>
</dbReference>
<dbReference type="Gene3D" id="1.20.50.20">
    <property type="entry name" value="DnaG, RNA polymerase domain, helical bundle"/>
    <property type="match status" value="1"/>
</dbReference>
<dbReference type="FunFam" id="3.90.580.10:FF:000001">
    <property type="entry name" value="DNA primase"/>
    <property type="match status" value="1"/>
</dbReference>
<dbReference type="Gene3D" id="3.90.580.10">
    <property type="entry name" value="Zinc finger, CHC2-type domain"/>
    <property type="match status" value="1"/>
</dbReference>
<dbReference type="NCBIfam" id="TIGR01391">
    <property type="entry name" value="dnaG"/>
    <property type="match status" value="1"/>
</dbReference>
<dbReference type="EC" id="2.7.7.101" evidence="12"/>
<keyword evidence="4 12" id="KW-0548">Nucleotidyltransferase</keyword>
<evidence type="ECO:0000259" key="15">
    <source>
        <dbReference type="PROSITE" id="PS50880"/>
    </source>
</evidence>
<evidence type="ECO:0000313" key="16">
    <source>
        <dbReference type="EMBL" id="XBS22759.1"/>
    </source>
</evidence>
<dbReference type="Gene3D" id="3.90.980.10">
    <property type="entry name" value="DNA primase, catalytic core, N-terminal domain"/>
    <property type="match status" value="1"/>
</dbReference>
<feature type="zinc finger region" description="CHC2-type" evidence="12 14">
    <location>
        <begin position="40"/>
        <end position="64"/>
    </location>
</feature>
<dbReference type="InterPro" id="IPR013173">
    <property type="entry name" value="DNA_primase_DnaG_DnaB-bd_dom"/>
</dbReference>
<evidence type="ECO:0000256" key="11">
    <source>
        <dbReference type="ARBA" id="ARBA00023163"/>
    </source>
</evidence>
<dbReference type="InterPro" id="IPR050219">
    <property type="entry name" value="DnaG_primase"/>
</dbReference>
<dbReference type="InterPro" id="IPR002694">
    <property type="entry name" value="Znf_CHC2"/>
</dbReference>
<dbReference type="InterPro" id="IPR006171">
    <property type="entry name" value="TOPRIM_dom"/>
</dbReference>
<dbReference type="Pfam" id="PF08275">
    <property type="entry name" value="DNAG_N"/>
    <property type="match status" value="1"/>
</dbReference>
<keyword evidence="8 12" id="KW-0862">Zinc</keyword>
<comment type="cofactor">
    <cofactor evidence="12 13 14">
        <name>Zn(2+)</name>
        <dbReference type="ChEBI" id="CHEBI:29105"/>
    </cofactor>
    <text evidence="12 13 14">Binds 1 zinc ion per monomer.</text>
</comment>
<evidence type="ECO:0000256" key="14">
    <source>
        <dbReference type="PIRSR" id="PIRSR002811-1"/>
    </source>
</evidence>
<organism evidence="16 17">
    <name type="scientific">Methylomarinum roseum</name>
    <dbReference type="NCBI Taxonomy" id="3067653"/>
    <lineage>
        <taxon>Bacteria</taxon>
        <taxon>Pseudomonadati</taxon>
        <taxon>Pseudomonadota</taxon>
        <taxon>Gammaproteobacteria</taxon>
        <taxon>Methylococcales</taxon>
        <taxon>Methylococcaceae</taxon>
        <taxon>Methylomarinum</taxon>
    </lineage>
</organism>
<dbReference type="KEGG" id="mech:Q9L42_020850"/>
<evidence type="ECO:0000256" key="6">
    <source>
        <dbReference type="ARBA" id="ARBA00022723"/>
    </source>
</evidence>
<dbReference type="PANTHER" id="PTHR30313:SF2">
    <property type="entry name" value="DNA PRIMASE"/>
    <property type="match status" value="1"/>
</dbReference>
<dbReference type="GO" id="GO:0000428">
    <property type="term" value="C:DNA-directed RNA polymerase complex"/>
    <property type="evidence" value="ECO:0007669"/>
    <property type="project" value="UniProtKB-KW"/>
</dbReference>
<keyword evidence="17" id="KW-1185">Reference proteome</keyword>
<evidence type="ECO:0000256" key="9">
    <source>
        <dbReference type="ARBA" id="ARBA00022842"/>
    </source>
</evidence>
<evidence type="ECO:0000256" key="13">
    <source>
        <dbReference type="PIRNR" id="PIRNR002811"/>
    </source>
</evidence>
<dbReference type="SMART" id="SM00400">
    <property type="entry name" value="ZnF_CHCC"/>
    <property type="match status" value="1"/>
</dbReference>
<comment type="function">
    <text evidence="12 13">RNA polymerase that catalyzes the synthesis of short RNA molecules used as primers for DNA polymerase during DNA replication.</text>
</comment>
<evidence type="ECO:0000256" key="8">
    <source>
        <dbReference type="ARBA" id="ARBA00022833"/>
    </source>
</evidence>
<dbReference type="FunFam" id="3.40.1360.10:FF:000002">
    <property type="entry name" value="DNA primase"/>
    <property type="match status" value="1"/>
</dbReference>